<feature type="region of interest" description="Disordered" evidence="1">
    <location>
        <begin position="125"/>
        <end position="171"/>
    </location>
</feature>
<proteinExistence type="predicted"/>
<reference evidence="3" key="1">
    <citation type="submission" date="2020-02" db="EMBL/GenBank/DDBJ databases">
        <authorList>
            <person name="Meier V. D."/>
        </authorList>
    </citation>
    <scope>NUCLEOTIDE SEQUENCE</scope>
    <source>
        <strain evidence="3">AVDCRST_MAG30</strain>
    </source>
</reference>
<dbReference type="EMBL" id="CADCVS010000561">
    <property type="protein sequence ID" value="CAA9536478.1"/>
    <property type="molecule type" value="Genomic_DNA"/>
</dbReference>
<feature type="chain" id="PRO_5026924313" description="Alkaline phosphatase" evidence="2">
    <location>
        <begin position="29"/>
        <end position="171"/>
    </location>
</feature>
<dbReference type="SUPFAM" id="SSF51120">
    <property type="entry name" value="beta-Roll"/>
    <property type="match status" value="1"/>
</dbReference>
<feature type="signal peptide" evidence="2">
    <location>
        <begin position="1"/>
        <end position="28"/>
    </location>
</feature>
<evidence type="ECO:0008006" key="4">
    <source>
        <dbReference type="Google" id="ProtNLM"/>
    </source>
</evidence>
<protein>
    <recommendedName>
        <fullName evidence="4">Alkaline phosphatase</fullName>
    </recommendedName>
</protein>
<organism evidence="3">
    <name type="scientific">uncultured Solirubrobacteraceae bacterium</name>
    <dbReference type="NCBI Taxonomy" id="1162706"/>
    <lineage>
        <taxon>Bacteria</taxon>
        <taxon>Bacillati</taxon>
        <taxon>Actinomycetota</taxon>
        <taxon>Thermoleophilia</taxon>
        <taxon>Solirubrobacterales</taxon>
        <taxon>Solirubrobacteraceae</taxon>
        <taxon>environmental samples</taxon>
    </lineage>
</organism>
<dbReference type="AlphaFoldDB" id="A0A6J4U2A0"/>
<name>A0A6J4U2A0_9ACTN</name>
<feature type="compositionally biased region" description="Gly residues" evidence="1">
    <location>
        <begin position="139"/>
        <end position="151"/>
    </location>
</feature>
<evidence type="ECO:0000256" key="1">
    <source>
        <dbReference type="SAM" id="MobiDB-lite"/>
    </source>
</evidence>
<evidence type="ECO:0000256" key="2">
    <source>
        <dbReference type="SAM" id="SignalP"/>
    </source>
</evidence>
<evidence type="ECO:0000313" key="3">
    <source>
        <dbReference type="EMBL" id="CAA9536478.1"/>
    </source>
</evidence>
<dbReference type="PRINTS" id="PR00313">
    <property type="entry name" value="CABNDNGRPT"/>
</dbReference>
<keyword evidence="2" id="KW-0732">Signal</keyword>
<dbReference type="PROSITE" id="PS00330">
    <property type="entry name" value="HEMOLYSIN_CALCIUM"/>
    <property type="match status" value="1"/>
</dbReference>
<sequence length="171" mass="17789">MLTPSLHKALRALPLTLALLAVPVGAQAATITQEGDALVLRGAPGESNFVYMNGSYNPAGRLRFEDSKAITSVPGTCEARTDTMVDCEMLARVHIELGDQNDSVGFSEDHTFVLPYEILGGDGSDRLHGNHEGDAPGLLDGGPGKDGLDGYGGDDELRGGPGDDALAGEQV</sequence>
<feature type="compositionally biased region" description="Basic and acidic residues" evidence="1">
    <location>
        <begin position="125"/>
        <end position="134"/>
    </location>
</feature>
<accession>A0A6J4U2A0</accession>
<dbReference type="InterPro" id="IPR011049">
    <property type="entry name" value="Serralysin-like_metalloprot_C"/>
</dbReference>
<gene>
    <name evidence="3" type="ORF">AVDCRST_MAG30-4280</name>
</gene>
<dbReference type="InterPro" id="IPR018511">
    <property type="entry name" value="Hemolysin-typ_Ca-bd_CS"/>
</dbReference>
<dbReference type="Gene3D" id="2.150.10.10">
    <property type="entry name" value="Serralysin-like metalloprotease, C-terminal"/>
    <property type="match status" value="1"/>
</dbReference>